<evidence type="ECO:0000256" key="4">
    <source>
        <dbReference type="ARBA" id="ARBA00022692"/>
    </source>
</evidence>
<dbReference type="STRING" id="1121307.CLCY_2c00890"/>
<keyword evidence="4 7" id="KW-0812">Transmembrane</keyword>
<keyword evidence="5 7" id="KW-1133">Transmembrane helix</keyword>
<dbReference type="PANTHER" id="PTHR30487">
    <property type="entry name" value="TYPE 4 PREPILIN-LIKE PROTEINS LEADER PEPTIDE-PROCESSING ENZYME"/>
    <property type="match status" value="1"/>
</dbReference>
<dbReference type="Pfam" id="PF01478">
    <property type="entry name" value="Peptidase_A24"/>
    <property type="match status" value="1"/>
</dbReference>
<feature type="transmembrane region" description="Helical" evidence="7">
    <location>
        <begin position="127"/>
        <end position="144"/>
    </location>
</feature>
<comment type="similarity">
    <text evidence="2">Belongs to the peptidase A24 family.</text>
</comment>
<keyword evidence="11" id="KW-1185">Reference proteome</keyword>
<keyword evidence="6 7" id="KW-0472">Membrane</keyword>
<name>A0A0J8DAH9_CLOCY</name>
<dbReference type="EMBL" id="LFVU01000027">
    <property type="protein sequence ID" value="KMT21329.1"/>
    <property type="molecule type" value="Genomic_DNA"/>
</dbReference>
<evidence type="ECO:0000256" key="3">
    <source>
        <dbReference type="ARBA" id="ARBA00022475"/>
    </source>
</evidence>
<dbReference type="InterPro" id="IPR000045">
    <property type="entry name" value="Prepilin_IV_endopep_pep"/>
</dbReference>
<protein>
    <recommendedName>
        <fullName evidence="12">Prepilin peptidase</fullName>
    </recommendedName>
</protein>
<evidence type="ECO:0000259" key="8">
    <source>
        <dbReference type="Pfam" id="PF01478"/>
    </source>
</evidence>
<dbReference type="Gene3D" id="1.20.120.1220">
    <property type="match status" value="1"/>
</dbReference>
<proteinExistence type="inferred from homology"/>
<dbReference type="OrthoDB" id="9789291at2"/>
<feature type="transmembrane region" description="Helical" evidence="7">
    <location>
        <begin position="181"/>
        <end position="214"/>
    </location>
</feature>
<feature type="transmembrane region" description="Helical" evidence="7">
    <location>
        <begin position="6"/>
        <end position="25"/>
    </location>
</feature>
<feature type="transmembrane region" description="Helical" evidence="7">
    <location>
        <begin position="150"/>
        <end position="169"/>
    </location>
</feature>
<dbReference type="GO" id="GO:0006465">
    <property type="term" value="P:signal peptide processing"/>
    <property type="evidence" value="ECO:0007669"/>
    <property type="project" value="TreeGrafter"/>
</dbReference>
<dbReference type="AlphaFoldDB" id="A0A0J8DAH9"/>
<organism evidence="10 11">
    <name type="scientific">Clostridium cylindrosporum DSM 605</name>
    <dbReference type="NCBI Taxonomy" id="1121307"/>
    <lineage>
        <taxon>Bacteria</taxon>
        <taxon>Bacillati</taxon>
        <taxon>Bacillota</taxon>
        <taxon>Clostridia</taxon>
        <taxon>Eubacteriales</taxon>
        <taxon>Clostridiaceae</taxon>
        <taxon>Clostridium</taxon>
    </lineage>
</organism>
<dbReference type="PANTHER" id="PTHR30487:SF0">
    <property type="entry name" value="PREPILIN LEADER PEPTIDASE_N-METHYLTRANSFERASE-RELATED"/>
    <property type="match status" value="1"/>
</dbReference>
<feature type="transmembrane region" description="Helical" evidence="7">
    <location>
        <begin position="226"/>
        <end position="248"/>
    </location>
</feature>
<evidence type="ECO:0008006" key="12">
    <source>
        <dbReference type="Google" id="ProtNLM"/>
    </source>
</evidence>
<evidence type="ECO:0000256" key="6">
    <source>
        <dbReference type="ARBA" id="ARBA00023136"/>
    </source>
</evidence>
<reference evidence="10 11" key="1">
    <citation type="submission" date="2015-06" db="EMBL/GenBank/DDBJ databases">
        <title>Draft genome sequence of the purine-degrading Clostridium cylindrosporum HC-1 (DSM 605).</title>
        <authorList>
            <person name="Poehlein A."/>
            <person name="Schiel-Bengelsdorf B."/>
            <person name="Bengelsdorf F."/>
            <person name="Daniel R."/>
            <person name="Duerre P."/>
        </authorList>
    </citation>
    <scope>NUCLEOTIDE SEQUENCE [LARGE SCALE GENOMIC DNA]</scope>
    <source>
        <strain evidence="10 11">DSM 605</strain>
    </source>
</reference>
<comment type="subcellular location">
    <subcellularLocation>
        <location evidence="1">Cell membrane</location>
        <topology evidence="1">Multi-pass membrane protein</topology>
    </subcellularLocation>
</comment>
<evidence type="ECO:0000313" key="11">
    <source>
        <dbReference type="Proteomes" id="UP000036756"/>
    </source>
</evidence>
<feature type="transmembrane region" description="Helical" evidence="7">
    <location>
        <begin position="76"/>
        <end position="94"/>
    </location>
</feature>
<dbReference type="GO" id="GO:0005886">
    <property type="term" value="C:plasma membrane"/>
    <property type="evidence" value="ECO:0007669"/>
    <property type="project" value="UniProtKB-SubCell"/>
</dbReference>
<evidence type="ECO:0000313" key="10">
    <source>
        <dbReference type="EMBL" id="KMT21329.1"/>
    </source>
</evidence>
<evidence type="ECO:0000259" key="9">
    <source>
        <dbReference type="Pfam" id="PF06750"/>
    </source>
</evidence>
<dbReference type="Proteomes" id="UP000036756">
    <property type="component" value="Unassembled WGS sequence"/>
</dbReference>
<feature type="domain" description="Prepilin peptidase A24 N-terminal" evidence="9">
    <location>
        <begin position="11"/>
        <end position="94"/>
    </location>
</feature>
<dbReference type="Pfam" id="PF06750">
    <property type="entry name" value="A24_N_bact"/>
    <property type="match status" value="1"/>
</dbReference>
<dbReference type="GO" id="GO:0004190">
    <property type="term" value="F:aspartic-type endopeptidase activity"/>
    <property type="evidence" value="ECO:0007669"/>
    <property type="project" value="InterPro"/>
</dbReference>
<dbReference type="InterPro" id="IPR050882">
    <property type="entry name" value="Prepilin_peptidase/N-MTase"/>
</dbReference>
<feature type="domain" description="Prepilin type IV endopeptidase peptidase" evidence="8">
    <location>
        <begin position="104"/>
        <end position="206"/>
    </location>
</feature>
<feature type="transmembrane region" description="Helical" evidence="7">
    <location>
        <begin position="100"/>
        <end position="120"/>
    </location>
</feature>
<comment type="caution">
    <text evidence="10">The sequence shown here is derived from an EMBL/GenBank/DDBJ whole genome shotgun (WGS) entry which is preliminary data.</text>
</comment>
<keyword evidence="3" id="KW-1003">Cell membrane</keyword>
<evidence type="ECO:0000256" key="5">
    <source>
        <dbReference type="ARBA" id="ARBA00022989"/>
    </source>
</evidence>
<sequence>MEGIYGVFVFIIGSILGSFFNLCIFRIPSEESIVFPPSNCPKCKSNIKKYDLIPIISYLILRGKCRNCSEKVSIQYPLIELLTGILFTIIYLYFGFSVELFLYLVLVSVLIITSVIDINTGYIYERVSLVGIIAGVVFIVYKYISSGEMLTYILGGVAAGGIIAIIILLTNGMGWGDAEVAFLCGLFLGLSSSILMIFLSIVLGGIGASILLVFGKKSRKDAIPFAPYISIGGLIALLYGEGIVKAFLSYYGLY</sequence>
<evidence type="ECO:0000256" key="7">
    <source>
        <dbReference type="SAM" id="Phobius"/>
    </source>
</evidence>
<accession>A0A0J8DAH9</accession>
<evidence type="ECO:0000256" key="1">
    <source>
        <dbReference type="ARBA" id="ARBA00004651"/>
    </source>
</evidence>
<dbReference type="RefSeq" id="WP_048570774.1">
    <property type="nucleotide sequence ID" value="NZ_LFVU01000027.1"/>
</dbReference>
<dbReference type="PATRIC" id="fig|1121307.3.peg.946"/>
<evidence type="ECO:0000256" key="2">
    <source>
        <dbReference type="ARBA" id="ARBA00005801"/>
    </source>
</evidence>
<dbReference type="InterPro" id="IPR010627">
    <property type="entry name" value="Prepilin_pept_A24_N"/>
</dbReference>
<gene>
    <name evidence="10" type="ORF">CLCY_2c00890</name>
</gene>